<evidence type="ECO:0000259" key="8">
    <source>
        <dbReference type="Pfam" id="PF07992"/>
    </source>
</evidence>
<dbReference type="Pfam" id="PF02852">
    <property type="entry name" value="Pyr_redox_dim"/>
    <property type="match status" value="1"/>
</dbReference>
<evidence type="ECO:0000313" key="10">
    <source>
        <dbReference type="Proteomes" id="UP000697710"/>
    </source>
</evidence>
<dbReference type="PRINTS" id="PR00368">
    <property type="entry name" value="FADPNR"/>
</dbReference>
<dbReference type="GO" id="GO:0006103">
    <property type="term" value="P:2-oxoglutarate metabolic process"/>
    <property type="evidence" value="ECO:0007669"/>
    <property type="project" value="TreeGrafter"/>
</dbReference>
<evidence type="ECO:0000313" key="9">
    <source>
        <dbReference type="EMBL" id="MCA9728333.1"/>
    </source>
</evidence>
<comment type="cofactor">
    <cofactor evidence="1">
        <name>FAD</name>
        <dbReference type="ChEBI" id="CHEBI:57692"/>
    </cofactor>
</comment>
<name>A0A956LZZ4_UNCEI</name>
<dbReference type="InterPro" id="IPR036188">
    <property type="entry name" value="FAD/NAD-bd_sf"/>
</dbReference>
<evidence type="ECO:0000256" key="4">
    <source>
        <dbReference type="ARBA" id="ARBA00022827"/>
    </source>
</evidence>
<dbReference type="Proteomes" id="UP000697710">
    <property type="component" value="Unassembled WGS sequence"/>
</dbReference>
<evidence type="ECO:0000256" key="5">
    <source>
        <dbReference type="ARBA" id="ARBA00023002"/>
    </source>
</evidence>
<evidence type="ECO:0000256" key="3">
    <source>
        <dbReference type="ARBA" id="ARBA00022630"/>
    </source>
</evidence>
<reference evidence="9" key="2">
    <citation type="journal article" date="2021" name="Microbiome">
        <title>Successional dynamics and alternative stable states in a saline activated sludge microbial community over 9 years.</title>
        <authorList>
            <person name="Wang Y."/>
            <person name="Ye J."/>
            <person name="Ju F."/>
            <person name="Liu L."/>
            <person name="Boyd J.A."/>
            <person name="Deng Y."/>
            <person name="Parks D.H."/>
            <person name="Jiang X."/>
            <person name="Yin X."/>
            <person name="Woodcroft B.J."/>
            <person name="Tyson G.W."/>
            <person name="Hugenholtz P."/>
            <person name="Polz M.F."/>
            <person name="Zhang T."/>
        </authorList>
    </citation>
    <scope>NUCLEOTIDE SEQUENCE</scope>
    <source>
        <strain evidence="9">HKST-UBA01</strain>
    </source>
</reference>
<dbReference type="PANTHER" id="PTHR22912">
    <property type="entry name" value="DISULFIDE OXIDOREDUCTASE"/>
    <property type="match status" value="1"/>
</dbReference>
<dbReference type="InterPro" id="IPR023753">
    <property type="entry name" value="FAD/NAD-binding_dom"/>
</dbReference>
<dbReference type="PRINTS" id="PR00411">
    <property type="entry name" value="PNDRDTASEI"/>
</dbReference>
<keyword evidence="5" id="KW-0560">Oxidoreductase</keyword>
<dbReference type="SUPFAM" id="SSF55424">
    <property type="entry name" value="FAD/NAD-linked reductases, dimerisation (C-terminal) domain"/>
    <property type="match status" value="1"/>
</dbReference>
<keyword evidence="3" id="KW-0285">Flavoprotein</keyword>
<feature type="non-terminal residue" evidence="9">
    <location>
        <position position="1"/>
    </location>
</feature>
<comment type="caution">
    <text evidence="9">The sequence shown here is derived from an EMBL/GenBank/DDBJ whole genome shotgun (WGS) entry which is preliminary data.</text>
</comment>
<gene>
    <name evidence="9" type="ORF">KC729_11660</name>
</gene>
<evidence type="ECO:0000256" key="2">
    <source>
        <dbReference type="ARBA" id="ARBA00007532"/>
    </source>
</evidence>
<protein>
    <submittedName>
        <fullName evidence="9">FAD-dependent oxidoreductase</fullName>
    </submittedName>
</protein>
<keyword evidence="4" id="KW-0274">FAD</keyword>
<dbReference type="InterPro" id="IPR050151">
    <property type="entry name" value="Class-I_Pyr_Nuc-Dis_Oxidored"/>
</dbReference>
<dbReference type="PANTHER" id="PTHR22912:SF217">
    <property type="entry name" value="DIHYDROLIPOYL DEHYDROGENASE"/>
    <property type="match status" value="1"/>
</dbReference>
<feature type="domain" description="FAD/NAD(P)-binding" evidence="8">
    <location>
        <begin position="4"/>
        <end position="202"/>
    </location>
</feature>
<dbReference type="Gene3D" id="3.50.50.60">
    <property type="entry name" value="FAD/NAD(P)-binding domain"/>
    <property type="match status" value="2"/>
</dbReference>
<feature type="domain" description="Pyridine nucleotide-disulphide oxidoreductase dimerisation" evidence="7">
    <location>
        <begin position="222"/>
        <end position="330"/>
    </location>
</feature>
<accession>A0A956LZZ4</accession>
<sequence>VLSEGGKRTIQADHIILATGARPRQLPGIEFDGERVLTSKEAMVLPEVPKSMLIVGAGAIGVEFAYMYHAFGAQVTIVEMLDRLLPVEDHEVSQELGRVFKKRKMNLMLSSKVKSLQKSSQGITAVIETPKGEQTVEAEVALVAIGVQGNIEDLGLESLGVETERGHIKVDKSTYQTNVPGLYAIGDVIGPPWLAHVASHEGVVCVSRIAGHEHPPIDYGKVPGCTYCQPQVASIGLTEKAARDQGLDLKIGKFPFRVNGKSLAIGETEGFVKLIFDAKYGGLVGAHIIGSEATEMIAELGLGLSLEATYQEILDTMHAHPTLAEAVADATGLAYDQCLSL</sequence>
<evidence type="ECO:0000256" key="6">
    <source>
        <dbReference type="ARBA" id="ARBA00023027"/>
    </source>
</evidence>
<proteinExistence type="inferred from homology"/>
<dbReference type="FunFam" id="3.30.390.30:FF:000001">
    <property type="entry name" value="Dihydrolipoyl dehydrogenase"/>
    <property type="match status" value="1"/>
</dbReference>
<dbReference type="Pfam" id="PF07992">
    <property type="entry name" value="Pyr_redox_2"/>
    <property type="match status" value="1"/>
</dbReference>
<evidence type="ECO:0000259" key="7">
    <source>
        <dbReference type="Pfam" id="PF02852"/>
    </source>
</evidence>
<organism evidence="9 10">
    <name type="scientific">Eiseniibacteriota bacterium</name>
    <dbReference type="NCBI Taxonomy" id="2212470"/>
    <lineage>
        <taxon>Bacteria</taxon>
        <taxon>Candidatus Eiseniibacteriota</taxon>
    </lineage>
</organism>
<keyword evidence="6" id="KW-0520">NAD</keyword>
<comment type="similarity">
    <text evidence="2">Belongs to the class-I pyridine nucleotide-disulfide oxidoreductase family.</text>
</comment>
<dbReference type="EMBL" id="JAGQHR010000354">
    <property type="protein sequence ID" value="MCA9728333.1"/>
    <property type="molecule type" value="Genomic_DNA"/>
</dbReference>
<dbReference type="Gene3D" id="3.30.390.30">
    <property type="match status" value="1"/>
</dbReference>
<evidence type="ECO:0000256" key="1">
    <source>
        <dbReference type="ARBA" id="ARBA00001974"/>
    </source>
</evidence>
<dbReference type="InterPro" id="IPR016156">
    <property type="entry name" value="FAD/NAD-linked_Rdtase_dimer_sf"/>
</dbReference>
<dbReference type="InterPro" id="IPR004099">
    <property type="entry name" value="Pyr_nucl-diS_OxRdtase_dimer"/>
</dbReference>
<dbReference type="AlphaFoldDB" id="A0A956LZZ4"/>
<dbReference type="SUPFAM" id="SSF51905">
    <property type="entry name" value="FAD/NAD(P)-binding domain"/>
    <property type="match status" value="1"/>
</dbReference>
<dbReference type="GO" id="GO:0004148">
    <property type="term" value="F:dihydrolipoyl dehydrogenase (NADH) activity"/>
    <property type="evidence" value="ECO:0007669"/>
    <property type="project" value="TreeGrafter"/>
</dbReference>
<dbReference type="GO" id="GO:0050660">
    <property type="term" value="F:flavin adenine dinucleotide binding"/>
    <property type="evidence" value="ECO:0007669"/>
    <property type="project" value="TreeGrafter"/>
</dbReference>
<reference evidence="9" key="1">
    <citation type="submission" date="2020-04" db="EMBL/GenBank/DDBJ databases">
        <authorList>
            <person name="Zhang T."/>
        </authorList>
    </citation>
    <scope>NUCLEOTIDE SEQUENCE</scope>
    <source>
        <strain evidence="9">HKST-UBA01</strain>
    </source>
</reference>